<keyword evidence="1" id="KW-0560">Oxidoreductase</keyword>
<dbReference type="PANTHER" id="PTHR11911:SF122">
    <property type="entry name" value="GMP REDUCTASE"/>
    <property type="match status" value="1"/>
</dbReference>
<dbReference type="CDD" id="cd00381">
    <property type="entry name" value="IMPDH"/>
    <property type="match status" value="1"/>
</dbReference>
<dbReference type="FunFam" id="3.20.20.70:FF:000424">
    <property type="entry name" value="Inosine-5'-monophosphate dehydrogenase 2"/>
    <property type="match status" value="1"/>
</dbReference>
<gene>
    <name evidence="4" type="ORF">Terrestrivirus6_72</name>
</gene>
<dbReference type="Pfam" id="PF00571">
    <property type="entry name" value="CBS"/>
    <property type="match status" value="2"/>
</dbReference>
<dbReference type="EMBL" id="MK071984">
    <property type="protein sequence ID" value="AYV76446.1"/>
    <property type="molecule type" value="Genomic_DNA"/>
</dbReference>
<organism evidence="4">
    <name type="scientific">Terrestrivirus sp</name>
    <dbReference type="NCBI Taxonomy" id="2487775"/>
    <lineage>
        <taxon>Viruses</taxon>
        <taxon>Varidnaviria</taxon>
        <taxon>Bamfordvirae</taxon>
        <taxon>Nucleocytoviricota</taxon>
        <taxon>Megaviricetes</taxon>
        <taxon>Imitervirales</taxon>
        <taxon>Mimiviridae</taxon>
        <taxon>Klosneuvirinae</taxon>
    </lineage>
</organism>
<dbReference type="GO" id="GO:0006183">
    <property type="term" value="P:GTP biosynthetic process"/>
    <property type="evidence" value="ECO:0007669"/>
    <property type="project" value="TreeGrafter"/>
</dbReference>
<dbReference type="SUPFAM" id="SSF51412">
    <property type="entry name" value="Inosine monophosphate dehydrogenase (IMPDH)"/>
    <property type="match status" value="1"/>
</dbReference>
<dbReference type="InterPro" id="IPR001093">
    <property type="entry name" value="IMP_DH_GMPRt"/>
</dbReference>
<dbReference type="Pfam" id="PF00478">
    <property type="entry name" value="IMPDH"/>
    <property type="match status" value="1"/>
</dbReference>
<dbReference type="GO" id="GO:0003938">
    <property type="term" value="F:IMP dehydrogenase activity"/>
    <property type="evidence" value="ECO:0007669"/>
    <property type="project" value="InterPro"/>
</dbReference>
<evidence type="ECO:0000313" key="4">
    <source>
        <dbReference type="EMBL" id="AYV76446.1"/>
    </source>
</evidence>
<evidence type="ECO:0000256" key="2">
    <source>
        <dbReference type="ARBA" id="ARBA00023122"/>
    </source>
</evidence>
<name>A0A3G4ZNJ2_9VIRU</name>
<dbReference type="SMART" id="SM00116">
    <property type="entry name" value="CBS"/>
    <property type="match status" value="2"/>
</dbReference>
<proteinExistence type="predicted"/>
<feature type="domain" description="CBS" evidence="3">
    <location>
        <begin position="92"/>
        <end position="148"/>
    </location>
</feature>
<accession>A0A3G4ZNJ2</accession>
<sequence>MEIQTGLTFDDVLLIPQYSTVKSRKDVDLRTRLTRNIILKIPLMSSNMDTVTEGKMAIQMALYGGIGIIHRYCSIDEQVKMVEQVKRAISYIIREPYTISEFYTIAEVKKEMKLKQTKSFLVASSNKLQGIITNRDIKGRLDTESVKNCMTPLSELIMSACDVDGVAKEIDIDHAYSIMINNKIQKLPIVTNSGNIYGLICLKDIERIKDLQFNATIDKFGRLRCGAAVGINREDDSSNMDRVKALVTAGVDVVVIDIAHGHSEHCISTLKDIKNSYPDLDVIAGNIATPEGAYDLIKAGADAIKCSIGAGSICTTRIVSGHGVPQLSALLSVSPVCKNFNVPLISDGGNRNSGNIVKALSSGADSVMLGRMIAGSDESPGKILLKNGKRVKIIRGMASYEANMSNLLRQKQKIDDIDPIKFHSEGVEGYVPYSGPLVDSLNQLVGGIRSGLSYSGAFNISELQKKAKFIRITTNGSVESGVHDITQT</sequence>
<reference evidence="4" key="1">
    <citation type="submission" date="2018-10" db="EMBL/GenBank/DDBJ databases">
        <title>Hidden diversity of soil giant viruses.</title>
        <authorList>
            <person name="Schulz F."/>
            <person name="Alteio L."/>
            <person name="Goudeau D."/>
            <person name="Ryan E.M."/>
            <person name="Malmstrom R.R."/>
            <person name="Blanchard J."/>
            <person name="Woyke T."/>
        </authorList>
    </citation>
    <scope>NUCLEOTIDE SEQUENCE</scope>
    <source>
        <strain evidence="4">TEV1</strain>
    </source>
</reference>
<dbReference type="SMART" id="SM01240">
    <property type="entry name" value="IMPDH"/>
    <property type="match status" value="1"/>
</dbReference>
<dbReference type="Gene3D" id="3.20.20.70">
    <property type="entry name" value="Aldolase class I"/>
    <property type="match status" value="1"/>
</dbReference>
<dbReference type="InterPro" id="IPR000644">
    <property type="entry name" value="CBS_dom"/>
</dbReference>
<protein>
    <submittedName>
        <fullName evidence="4">IMP dehydrogenase/GMP reductase</fullName>
    </submittedName>
</protein>
<dbReference type="CDD" id="cd04601">
    <property type="entry name" value="CBS_pair_IMPDH"/>
    <property type="match status" value="1"/>
</dbReference>
<dbReference type="PIRSF" id="PIRSF000130">
    <property type="entry name" value="IMPDH"/>
    <property type="match status" value="1"/>
</dbReference>
<dbReference type="PANTHER" id="PTHR11911">
    <property type="entry name" value="INOSINE-5-MONOPHOSPHATE DEHYDROGENASE RELATED"/>
    <property type="match status" value="1"/>
</dbReference>
<evidence type="ECO:0000256" key="1">
    <source>
        <dbReference type="ARBA" id="ARBA00023002"/>
    </source>
</evidence>
<dbReference type="SUPFAM" id="SSF54631">
    <property type="entry name" value="CBS-domain pair"/>
    <property type="match status" value="1"/>
</dbReference>
<evidence type="ECO:0000259" key="3">
    <source>
        <dbReference type="PROSITE" id="PS51371"/>
    </source>
</evidence>
<dbReference type="InterPro" id="IPR005990">
    <property type="entry name" value="IMP_DH"/>
</dbReference>
<feature type="domain" description="CBS" evidence="3">
    <location>
        <begin position="158"/>
        <end position="216"/>
    </location>
</feature>
<dbReference type="InterPro" id="IPR013785">
    <property type="entry name" value="Aldolase_TIM"/>
</dbReference>
<keyword evidence="2" id="KW-0129">CBS domain</keyword>
<dbReference type="InterPro" id="IPR046342">
    <property type="entry name" value="CBS_dom_sf"/>
</dbReference>
<dbReference type="PROSITE" id="PS51371">
    <property type="entry name" value="CBS"/>
    <property type="match status" value="2"/>
</dbReference>